<evidence type="ECO:0000256" key="1">
    <source>
        <dbReference type="SAM" id="Phobius"/>
    </source>
</evidence>
<protein>
    <recommendedName>
        <fullName evidence="4">YkoS</fullName>
    </recommendedName>
</protein>
<sequence length="566" mass="66429">MKRTVFTRERIYFLLAILIIALWVAPYFILGEHAHMRIHDNLDSNIAWYKVLVDSGQLFGPIQANIPQIINGELSRNAFYSEYYGIVELFRFFPPVIAYGLNQAISRFFAFLGMYLLLKKYVIQGENQGFIIIVSALTFALIPFWPNGMLSIVGMPLALWAFMNIRNREQMIISIVTITLLPFYSTFMLGFFFFLSAMGVVWLVDAIRTKKPRLRLLFSIAYMTVIYLAIEYREIASLIFSHEKTNRSEFFESKNNLMQTIMLIFKNYIIGHNQDQTLFEFVILPVSLIALVIVIVQKSWKREKLFIGLHLANFLLSVWYAFWWYEGWVPLKQKISILNTFNFSRYHYLRPMIIYVLFAVSLQILWRYQKKWRIAAVVFAVLQMGVLIPSNEQIRYHTSPSFGEFYAVKEFAEIKKFIGKPVQDYRVASIGLHPAIAQYNGLYTLDTYNNFYPLSYKHQFRKIIAPELAKNKALKSYFDQWGGRCYLFVDELGKNYMFSKHSSKVIRHLNLNIHAFKQLGGDYILSAVPIENARENRLDLQKVFQAKDSYWKIYLYKVMMLQGGYS</sequence>
<dbReference type="Pfam" id="PF19510">
    <property type="entry name" value="DUF6044"/>
    <property type="match status" value="1"/>
</dbReference>
<feature type="transmembrane region" description="Helical" evidence="1">
    <location>
        <begin position="183"/>
        <end position="204"/>
    </location>
</feature>
<comment type="caution">
    <text evidence="2">The sequence shown here is derived from an EMBL/GenBank/DDBJ whole genome shotgun (WGS) entry which is preliminary data.</text>
</comment>
<feature type="transmembrane region" description="Helical" evidence="1">
    <location>
        <begin position="278"/>
        <end position="296"/>
    </location>
</feature>
<feature type="transmembrane region" description="Helical" evidence="1">
    <location>
        <begin position="130"/>
        <end position="163"/>
    </location>
</feature>
<evidence type="ECO:0000313" key="3">
    <source>
        <dbReference type="Proteomes" id="UP000623967"/>
    </source>
</evidence>
<keyword evidence="3" id="KW-1185">Reference proteome</keyword>
<dbReference type="RefSeq" id="WP_202654039.1">
    <property type="nucleotide sequence ID" value="NZ_JAESWB010000168.1"/>
</dbReference>
<dbReference type="EMBL" id="JAESWB010000168">
    <property type="protein sequence ID" value="MBL4952804.1"/>
    <property type="molecule type" value="Genomic_DNA"/>
</dbReference>
<name>A0ABS1TP45_9BACI</name>
<gene>
    <name evidence="2" type="ORF">JK635_11340</name>
</gene>
<dbReference type="Proteomes" id="UP000623967">
    <property type="component" value="Unassembled WGS sequence"/>
</dbReference>
<feature type="transmembrane region" description="Helical" evidence="1">
    <location>
        <begin position="345"/>
        <end position="365"/>
    </location>
</feature>
<feature type="transmembrane region" description="Helical" evidence="1">
    <location>
        <begin position="216"/>
        <end position="232"/>
    </location>
</feature>
<keyword evidence="1" id="KW-1133">Transmembrane helix</keyword>
<feature type="transmembrane region" description="Helical" evidence="1">
    <location>
        <begin position="305"/>
        <end position="325"/>
    </location>
</feature>
<evidence type="ECO:0008006" key="4">
    <source>
        <dbReference type="Google" id="ProtNLM"/>
    </source>
</evidence>
<organism evidence="2 3">
    <name type="scientific">Neobacillus paridis</name>
    <dbReference type="NCBI Taxonomy" id="2803862"/>
    <lineage>
        <taxon>Bacteria</taxon>
        <taxon>Bacillati</taxon>
        <taxon>Bacillota</taxon>
        <taxon>Bacilli</taxon>
        <taxon>Bacillales</taxon>
        <taxon>Bacillaceae</taxon>
        <taxon>Neobacillus</taxon>
    </lineage>
</organism>
<reference evidence="2 3" key="1">
    <citation type="submission" date="2021-01" db="EMBL/GenBank/DDBJ databases">
        <title>Genome public.</title>
        <authorList>
            <person name="Liu C."/>
            <person name="Sun Q."/>
        </authorList>
    </citation>
    <scope>NUCLEOTIDE SEQUENCE [LARGE SCALE GENOMIC DNA]</scope>
    <source>
        <strain evidence="2 3">YIM B02564</strain>
    </source>
</reference>
<feature type="transmembrane region" description="Helical" evidence="1">
    <location>
        <begin position="96"/>
        <end position="118"/>
    </location>
</feature>
<accession>A0ABS1TP45</accession>
<keyword evidence="1" id="KW-0812">Transmembrane</keyword>
<keyword evidence="1" id="KW-0472">Membrane</keyword>
<dbReference type="InterPro" id="IPR046107">
    <property type="entry name" value="DUF6044"/>
</dbReference>
<evidence type="ECO:0000313" key="2">
    <source>
        <dbReference type="EMBL" id="MBL4952804.1"/>
    </source>
</evidence>
<feature type="transmembrane region" description="Helical" evidence="1">
    <location>
        <begin position="12"/>
        <end position="30"/>
    </location>
</feature>
<proteinExistence type="predicted"/>